<sequence>MSAAIKSESDLIEYYYINQYMSGDQVAAKLGLSPYNVKKYLRENGIARNRKEATSKAARTLRQKAANSALSAYDMQELRECRASTLALSLIRKRRSCDVIVD</sequence>
<name>A0A4Y5YHY8_9GAMM</name>
<protein>
    <submittedName>
        <fullName evidence="1">Uncharacterized protein</fullName>
    </submittedName>
</protein>
<accession>A0A4Y5YHY8</accession>
<keyword evidence="2" id="KW-1185">Reference proteome</keyword>
<organism evidence="1 2">
    <name type="scientific">Shewanella polaris</name>
    <dbReference type="NCBI Taxonomy" id="2588449"/>
    <lineage>
        <taxon>Bacteria</taxon>
        <taxon>Pseudomonadati</taxon>
        <taxon>Pseudomonadota</taxon>
        <taxon>Gammaproteobacteria</taxon>
        <taxon>Alteromonadales</taxon>
        <taxon>Shewanellaceae</taxon>
        <taxon>Shewanella</taxon>
    </lineage>
</organism>
<dbReference type="RefSeq" id="WP_140235060.1">
    <property type="nucleotide sequence ID" value="NZ_CP041036.1"/>
</dbReference>
<dbReference type="KEGG" id="spol:FH971_16485"/>
<evidence type="ECO:0000313" key="1">
    <source>
        <dbReference type="EMBL" id="QDE32420.1"/>
    </source>
</evidence>
<dbReference type="AlphaFoldDB" id="A0A4Y5YHY8"/>
<proteinExistence type="predicted"/>
<reference evidence="1 2" key="1">
    <citation type="submission" date="2019-06" db="EMBL/GenBank/DDBJ databases">
        <title>The genome of Shewanella sp. SM1901.</title>
        <authorList>
            <person name="Cha Q."/>
        </authorList>
    </citation>
    <scope>NUCLEOTIDE SEQUENCE [LARGE SCALE GENOMIC DNA]</scope>
    <source>
        <strain evidence="1 2">SM1901</strain>
    </source>
</reference>
<dbReference type="Proteomes" id="UP000319809">
    <property type="component" value="Chromosome"/>
</dbReference>
<gene>
    <name evidence="1" type="ORF">FH971_16485</name>
</gene>
<evidence type="ECO:0000313" key="2">
    <source>
        <dbReference type="Proteomes" id="UP000319809"/>
    </source>
</evidence>
<dbReference type="EMBL" id="CP041036">
    <property type="protein sequence ID" value="QDE32420.1"/>
    <property type="molecule type" value="Genomic_DNA"/>
</dbReference>